<proteinExistence type="predicted"/>
<dbReference type="EMBL" id="CP003096">
    <property type="protein sequence ID" value="AER67092.1"/>
    <property type="molecule type" value="Genomic_DNA"/>
</dbReference>
<dbReference type="KEGG" id="tli:Tlie_1363"/>
<dbReference type="HOGENOM" id="CLU_3057936_0_0_0"/>
<reference evidence="2" key="1">
    <citation type="submission" date="2011-10" db="EMBL/GenBank/DDBJ databases">
        <title>The complete genome of chromosome of Thermovirga lienii DSM 17291.</title>
        <authorList>
            <consortium name="US DOE Joint Genome Institute (JGI-PGF)"/>
            <person name="Lucas S."/>
            <person name="Copeland A."/>
            <person name="Lapidus A."/>
            <person name="Glavina del Rio T."/>
            <person name="Dalin E."/>
            <person name="Tice H."/>
            <person name="Bruce D."/>
            <person name="Goodwin L."/>
            <person name="Pitluck S."/>
            <person name="Peters L."/>
            <person name="Mikhailova N."/>
            <person name="Saunders E."/>
            <person name="Kyrpides N."/>
            <person name="Mavromatis K."/>
            <person name="Ivanova N."/>
            <person name="Last F.I."/>
            <person name="Brettin T."/>
            <person name="Detter J.C."/>
            <person name="Han C."/>
            <person name="Larimer F."/>
            <person name="Land M."/>
            <person name="Hauser L."/>
            <person name="Markowitz V."/>
            <person name="Cheng J.-F."/>
            <person name="Hugenholtz P."/>
            <person name="Woyke T."/>
            <person name="Wu D."/>
            <person name="Spring S."/>
            <person name="Schroeder M."/>
            <person name="Brambilla E.-M."/>
            <person name="Klenk H.-P."/>
            <person name="Eisen J.A."/>
        </authorList>
    </citation>
    <scope>NUCLEOTIDE SEQUENCE [LARGE SCALE GENOMIC DNA]</scope>
    <source>
        <strain evidence="2">ATCC BAA-1197 / DSM 17291 / Cas60314</strain>
    </source>
</reference>
<dbReference type="OrthoDB" id="5608at2"/>
<evidence type="ECO:0000313" key="1">
    <source>
        <dbReference type="EMBL" id="AER67092.1"/>
    </source>
</evidence>
<dbReference type="STRING" id="580340.Tlie_1363"/>
<reference evidence="1 2" key="2">
    <citation type="journal article" date="2012" name="Stand. Genomic Sci.">
        <title>Genome sequence of the moderately thermophilic, amino-acid-degrading and sulfur-reducing bacterium Thermovirga lienii type strain (Cas60314(T)).</title>
        <authorList>
            <person name="Goker M."/>
            <person name="Saunders E."/>
            <person name="Lapidus A."/>
            <person name="Nolan M."/>
            <person name="Lucas S."/>
            <person name="Hammon N."/>
            <person name="Deshpande S."/>
            <person name="Cheng J.F."/>
            <person name="Han C."/>
            <person name="Tapia R."/>
            <person name="Goodwin L.A."/>
            <person name="Pitluck S."/>
            <person name="Liolios K."/>
            <person name="Mavromatis K."/>
            <person name="Pagani I."/>
            <person name="Ivanova N."/>
            <person name="Mikhailova N."/>
            <person name="Pati A."/>
            <person name="Chen A."/>
            <person name="Palaniappan K."/>
            <person name="Land M."/>
            <person name="Chang Y.J."/>
            <person name="Jeffries C.D."/>
            <person name="Brambilla E.M."/>
            <person name="Rohde M."/>
            <person name="Spring S."/>
            <person name="Detter J.C."/>
            <person name="Woyke T."/>
            <person name="Bristow J."/>
            <person name="Eisen J.A."/>
            <person name="Markowitz V."/>
            <person name="Hugenholtz P."/>
            <person name="Kyrpides N.C."/>
            <person name="Klenk H.P."/>
        </authorList>
    </citation>
    <scope>NUCLEOTIDE SEQUENCE [LARGE SCALE GENOMIC DNA]</scope>
    <source>
        <strain evidence="2">ATCC BAA-1197 / DSM 17291 / Cas60314</strain>
    </source>
</reference>
<dbReference type="Proteomes" id="UP000005868">
    <property type="component" value="Chromosome"/>
</dbReference>
<name>G7V6H9_THELD</name>
<keyword evidence="2" id="KW-1185">Reference proteome</keyword>
<dbReference type="AlphaFoldDB" id="G7V6H9"/>
<protein>
    <submittedName>
        <fullName evidence="1">Uncharacterized protein</fullName>
    </submittedName>
</protein>
<evidence type="ECO:0000313" key="2">
    <source>
        <dbReference type="Proteomes" id="UP000005868"/>
    </source>
</evidence>
<gene>
    <name evidence="1" type="ordered locus">Tlie_1363</name>
</gene>
<sequence>MKKFRCLHCGHEFEVESVSTGLKCPKCLNRFVELVEGEPLKGKPWGSKSFSVPKIK</sequence>
<accession>G7V6H9</accession>
<dbReference type="Gene3D" id="2.20.28.30">
    <property type="entry name" value="RNA polymerase ii, chain L"/>
    <property type="match status" value="1"/>
</dbReference>
<organism evidence="1 2">
    <name type="scientific">Thermovirga lienii (strain ATCC BAA-1197 / DSM 17291 / Cas60314)</name>
    <dbReference type="NCBI Taxonomy" id="580340"/>
    <lineage>
        <taxon>Bacteria</taxon>
        <taxon>Thermotogati</taxon>
        <taxon>Synergistota</taxon>
        <taxon>Synergistia</taxon>
        <taxon>Synergistales</taxon>
        <taxon>Thermovirgaceae</taxon>
        <taxon>Thermovirga</taxon>
    </lineage>
</organism>
<dbReference type="eggNOG" id="COG0375">
    <property type="taxonomic scope" value="Bacteria"/>
</dbReference>